<evidence type="ECO:0000313" key="2">
    <source>
        <dbReference type="Proteomes" id="UP000008909"/>
    </source>
</evidence>
<reference key="2">
    <citation type="submission" date="2011-10" db="EMBL/GenBank/DDBJ databases">
        <title>The genome and transcriptome sequence of Clonorchis sinensis provide insights into the carcinogenic liver fluke.</title>
        <authorList>
            <person name="Wang X."/>
            <person name="Huang Y."/>
            <person name="Chen W."/>
            <person name="Liu H."/>
            <person name="Guo L."/>
            <person name="Chen Y."/>
            <person name="Luo F."/>
            <person name="Zhou W."/>
            <person name="Sun J."/>
            <person name="Mao Q."/>
            <person name="Liang P."/>
            <person name="Zhou C."/>
            <person name="Tian Y."/>
            <person name="Men J."/>
            <person name="Lv X."/>
            <person name="Huang L."/>
            <person name="Zhou J."/>
            <person name="Hu Y."/>
            <person name="Li R."/>
            <person name="Zhang F."/>
            <person name="Lei H."/>
            <person name="Li X."/>
            <person name="Hu X."/>
            <person name="Liang C."/>
            <person name="Xu J."/>
            <person name="Wu Z."/>
            <person name="Yu X."/>
        </authorList>
    </citation>
    <scope>NUCLEOTIDE SEQUENCE</scope>
    <source>
        <strain>Henan</strain>
    </source>
</reference>
<protein>
    <submittedName>
        <fullName evidence="1">Uncharacterized protein</fullName>
    </submittedName>
</protein>
<sequence length="273" mass="30958">DLIERIIRKPDEKPNGDWFRMHGIVVVLTWCKYEYTVQYVRKKPEVTVISHGSPYVTAYIGQQFAPFGTSIPAVPHISTTTAIKRSRHCSNRRNESAGLHDQGNKVNIAVFSLDRCAKGHSNIRIHGIRLAARIGLREDQEPLELRRMRADIYNPVLTLTVQVEMTQCQVSHRVVPSARLHVPGYNHGQPAVPMATEVRHSSVRARSVLESMRQKILLISVPTKTSAGIQHTLAINLDISWGDRYFVFSVYFGRFRKTSNAVDRLQAKVANLR</sequence>
<dbReference type="Proteomes" id="UP000008909">
    <property type="component" value="Unassembled WGS sequence"/>
</dbReference>
<gene>
    <name evidence="1" type="ORF">CLF_112137</name>
</gene>
<organism evidence="1 2">
    <name type="scientific">Clonorchis sinensis</name>
    <name type="common">Chinese liver fluke</name>
    <dbReference type="NCBI Taxonomy" id="79923"/>
    <lineage>
        <taxon>Eukaryota</taxon>
        <taxon>Metazoa</taxon>
        <taxon>Spiralia</taxon>
        <taxon>Lophotrochozoa</taxon>
        <taxon>Platyhelminthes</taxon>
        <taxon>Trematoda</taxon>
        <taxon>Digenea</taxon>
        <taxon>Opisthorchiida</taxon>
        <taxon>Opisthorchiata</taxon>
        <taxon>Opisthorchiidae</taxon>
        <taxon>Clonorchis</taxon>
    </lineage>
</organism>
<proteinExistence type="predicted"/>
<evidence type="ECO:0000313" key="1">
    <source>
        <dbReference type="EMBL" id="GAA57093.1"/>
    </source>
</evidence>
<reference evidence="1" key="1">
    <citation type="journal article" date="2011" name="Genome Biol.">
        <title>The draft genome of the carcinogenic human liver fluke Clonorchis sinensis.</title>
        <authorList>
            <person name="Wang X."/>
            <person name="Chen W."/>
            <person name="Huang Y."/>
            <person name="Sun J."/>
            <person name="Men J."/>
            <person name="Liu H."/>
            <person name="Luo F."/>
            <person name="Guo L."/>
            <person name="Lv X."/>
            <person name="Deng C."/>
            <person name="Zhou C."/>
            <person name="Fan Y."/>
            <person name="Li X."/>
            <person name="Huang L."/>
            <person name="Hu Y."/>
            <person name="Liang C."/>
            <person name="Hu X."/>
            <person name="Xu J."/>
            <person name="Yu X."/>
        </authorList>
    </citation>
    <scope>NUCLEOTIDE SEQUENCE [LARGE SCALE GENOMIC DNA]</scope>
    <source>
        <strain evidence="1">Henan</strain>
    </source>
</reference>
<dbReference type="EMBL" id="DF144537">
    <property type="protein sequence ID" value="GAA57093.1"/>
    <property type="molecule type" value="Genomic_DNA"/>
</dbReference>
<keyword evidence="2" id="KW-1185">Reference proteome</keyword>
<dbReference type="AlphaFoldDB" id="G7YVW3"/>
<name>G7YVW3_CLOSI</name>
<accession>G7YVW3</accession>
<feature type="non-terminal residue" evidence="1">
    <location>
        <position position="1"/>
    </location>
</feature>